<keyword evidence="3" id="KW-1185">Reference proteome</keyword>
<evidence type="ECO:0000256" key="1">
    <source>
        <dbReference type="SAM" id="SignalP"/>
    </source>
</evidence>
<dbReference type="EMBL" id="JBHSAW010000006">
    <property type="protein sequence ID" value="MFC4096327.1"/>
    <property type="molecule type" value="Genomic_DNA"/>
</dbReference>
<keyword evidence="1" id="KW-0732">Signal</keyword>
<sequence length="1329" mass="135427">MLNRIALPLLFMGLLTTTLATAQVKIGDNPQNINATSLLELQSNDKVLVITRVDAAQMATIVPTRGALVYNTTENCVFYYDGSQWVNLCEGGAAAGNLTADPIVNDISTIVITQSADGSNFEIAPNSINSEQIVNGGINGIDIQDGSIGQGKLQNNSVTQDKLSENSVGAFALDNDNINLSDFTNDQGFITNADIISNDAGNSIQPGSDNGAFYDDSLLVAEVAANTTANAADTDQSPTNEFQNLSLTGDQLTITDGNTITLPTFSGSDTKIENGANTTVAGNGTTGTPYQINVTGVDTDITNELTDLAYNPTTNILTLTNPATATNEIDLSGLAGGGTADGVISNVTWNETTSELTFTGTPGAFNNVIDLSSLEGGTGTNQNAAEVPVAATPANYTAATADVEAHLIGIDAALASAGVGAQDISEVLTEGNDAGAAGITNLTTDGTDNTAAATVGFVNAQIAAGGQPLNDGLILVGDATDNAQSVAISGDATMDNAGVLTIQNDSITSLKIKDATIALEDLSDMGATADGEILQWNTAANSGAGGWEIGTSTEPTGTAKSIFFADTDGTPTTTEDNTNPNDDFGLIWDTNARPVSSNTYGALYVGRQAGSPAPGNNSKVVISERIGPSHPQQGLSYPLQLQNENGTDTGSGAAGILFAVESLGSFGKGGLVYERIGPWGIGDFHFLQNQVGDNSIPTLTDKAFTIQNDGDIQLYGNLIAQNGAGSPSNVLTINSAGETVWGTGGGGLSTVTTDGTTITGNGTDVANAIALADNAVSTAKLQDGSVNSLKIVDDAVTSAKILDGEIQTADILNGTILAEDLADMGAANDQVLKWNGTAWAPAADAGGVAYTAGSGLTLSGANEFSVDNLAGEVNGPTTATVIADNTINSAKIVDGEVQTADILNGTILAEDLADMGAANDQVLKWNGTIWAPANDAGGVAYTAGTGLTLSGANEFSVDDLAGEVTGPTTATVIANNTINSAKIVDGEVQTADILNGTILAEDLADMGAANDQVLKWNGTAWAPANDAGGVAYTAGAGLTLTGSNFSVNVDDASIEIASGNLQIKDGGITNVKLDKVNIPLSGFGNPTADINLNSQKIINLAVPTLDTDAATKKYVDDNAGSNLSNANLTQTAAVRTYEIGSGQSLTFTGAGFLGFGNGANPPLDKFHFAGEVRVEGINSSAGTEGSPAYSFSTSSDTDTGMYRPAADEIGFSVGGNEALHIDEPTKGETNVTVRGSFSTNIRTDNSGGTVTIEGNDYTVIFNNASDITLPAPATTGTGINVGKIYILKNVTGAPITIDQYSDSDGVSTTTLDTGVTQLQSDGTTWHQIN</sequence>
<dbReference type="RefSeq" id="WP_192463313.1">
    <property type="nucleotide sequence ID" value="NZ_JACYFJ010000007.1"/>
</dbReference>
<protein>
    <submittedName>
        <fullName evidence="2">Beta strand repeat-containing protein</fullName>
    </submittedName>
</protein>
<evidence type="ECO:0000313" key="3">
    <source>
        <dbReference type="Proteomes" id="UP001595814"/>
    </source>
</evidence>
<feature type="signal peptide" evidence="1">
    <location>
        <begin position="1"/>
        <end position="22"/>
    </location>
</feature>
<accession>A0ABV8JPW5</accession>
<dbReference type="Proteomes" id="UP001595814">
    <property type="component" value="Unassembled WGS sequence"/>
</dbReference>
<gene>
    <name evidence="2" type="ORF">ACFOUT_10620</name>
</gene>
<feature type="chain" id="PRO_5047185145" evidence="1">
    <location>
        <begin position="23"/>
        <end position="1329"/>
    </location>
</feature>
<reference evidence="3" key="1">
    <citation type="journal article" date="2019" name="Int. J. Syst. Evol. Microbiol.">
        <title>The Global Catalogue of Microorganisms (GCM) 10K type strain sequencing project: providing services to taxonomists for standard genome sequencing and annotation.</title>
        <authorList>
            <consortium name="The Broad Institute Genomics Platform"/>
            <consortium name="The Broad Institute Genome Sequencing Center for Infectious Disease"/>
            <person name="Wu L."/>
            <person name="Ma J."/>
        </authorList>
    </citation>
    <scope>NUCLEOTIDE SEQUENCE [LARGE SCALE GENOMIC DNA]</scope>
    <source>
        <strain evidence="3">CECT 7477</strain>
    </source>
</reference>
<proteinExistence type="predicted"/>
<evidence type="ECO:0000313" key="2">
    <source>
        <dbReference type="EMBL" id="MFC4096327.1"/>
    </source>
</evidence>
<name>A0ABV8JPW5_9FLAO</name>
<organism evidence="2 3">
    <name type="scientific">Euzebyella saccharophila</name>
    <dbReference type="NCBI Taxonomy" id="679664"/>
    <lineage>
        <taxon>Bacteria</taxon>
        <taxon>Pseudomonadati</taxon>
        <taxon>Bacteroidota</taxon>
        <taxon>Flavobacteriia</taxon>
        <taxon>Flavobacteriales</taxon>
        <taxon>Flavobacteriaceae</taxon>
        <taxon>Euzebyella</taxon>
    </lineage>
</organism>
<comment type="caution">
    <text evidence="2">The sequence shown here is derived from an EMBL/GenBank/DDBJ whole genome shotgun (WGS) entry which is preliminary data.</text>
</comment>